<sequence>MGRWNRSAEFVFHTVPVSLLNWERRQVAAVHHYFVRLAAQPSILTLIQKYESLWASTAFCVIEETIQRSPRDREEDSTVSVS</sequence>
<dbReference type="EMBL" id="BFAA01007230">
    <property type="protein sequence ID" value="GCB68537.1"/>
    <property type="molecule type" value="Genomic_DNA"/>
</dbReference>
<protein>
    <submittedName>
        <fullName evidence="1">Uncharacterized protein</fullName>
    </submittedName>
</protein>
<name>A0A401P5Z3_SCYTO</name>
<evidence type="ECO:0000313" key="1">
    <source>
        <dbReference type="EMBL" id="GCB68537.1"/>
    </source>
</evidence>
<proteinExistence type="predicted"/>
<dbReference type="AlphaFoldDB" id="A0A401P5Z3"/>
<dbReference type="Proteomes" id="UP000288216">
    <property type="component" value="Unassembled WGS sequence"/>
</dbReference>
<accession>A0A401P5Z3</accession>
<evidence type="ECO:0000313" key="2">
    <source>
        <dbReference type="Proteomes" id="UP000288216"/>
    </source>
</evidence>
<comment type="caution">
    <text evidence="1">The sequence shown here is derived from an EMBL/GenBank/DDBJ whole genome shotgun (WGS) entry which is preliminary data.</text>
</comment>
<gene>
    <name evidence="1" type="ORF">scyTo_0013841</name>
</gene>
<reference evidence="1 2" key="1">
    <citation type="journal article" date="2018" name="Nat. Ecol. Evol.">
        <title>Shark genomes provide insights into elasmobranch evolution and the origin of vertebrates.</title>
        <authorList>
            <person name="Hara Y"/>
            <person name="Yamaguchi K"/>
            <person name="Onimaru K"/>
            <person name="Kadota M"/>
            <person name="Koyanagi M"/>
            <person name="Keeley SD"/>
            <person name="Tatsumi K"/>
            <person name="Tanaka K"/>
            <person name="Motone F"/>
            <person name="Kageyama Y"/>
            <person name="Nozu R"/>
            <person name="Adachi N"/>
            <person name="Nishimura O"/>
            <person name="Nakagawa R"/>
            <person name="Tanegashima C"/>
            <person name="Kiyatake I"/>
            <person name="Matsumoto R"/>
            <person name="Murakumo K"/>
            <person name="Nishida K"/>
            <person name="Terakita A"/>
            <person name="Kuratani S"/>
            <person name="Sato K"/>
            <person name="Hyodo S Kuraku.S."/>
        </authorList>
    </citation>
    <scope>NUCLEOTIDE SEQUENCE [LARGE SCALE GENOMIC DNA]</scope>
</reference>
<organism evidence="1 2">
    <name type="scientific">Scyliorhinus torazame</name>
    <name type="common">Cloudy catshark</name>
    <name type="synonym">Catulus torazame</name>
    <dbReference type="NCBI Taxonomy" id="75743"/>
    <lineage>
        <taxon>Eukaryota</taxon>
        <taxon>Metazoa</taxon>
        <taxon>Chordata</taxon>
        <taxon>Craniata</taxon>
        <taxon>Vertebrata</taxon>
        <taxon>Chondrichthyes</taxon>
        <taxon>Elasmobranchii</taxon>
        <taxon>Galeomorphii</taxon>
        <taxon>Galeoidea</taxon>
        <taxon>Carcharhiniformes</taxon>
        <taxon>Scyliorhinidae</taxon>
        <taxon>Scyliorhinus</taxon>
    </lineage>
</organism>
<keyword evidence="2" id="KW-1185">Reference proteome</keyword>